<dbReference type="Pfam" id="PF00941">
    <property type="entry name" value="FAD_binding_5"/>
    <property type="match status" value="1"/>
</dbReference>
<dbReference type="InterPro" id="IPR036683">
    <property type="entry name" value="CO_DH_flav_C_dom_sf"/>
</dbReference>
<dbReference type="PANTHER" id="PTHR42659">
    <property type="entry name" value="XANTHINE DEHYDROGENASE SUBUNIT C-RELATED"/>
    <property type="match status" value="1"/>
</dbReference>
<dbReference type="InterPro" id="IPR016167">
    <property type="entry name" value="FAD-bd_PCMH_sub1"/>
</dbReference>
<reference evidence="5 6" key="1">
    <citation type="submission" date="2020-08" db="EMBL/GenBank/DDBJ databases">
        <title>Genomic Encyclopedia of Type Strains, Phase IV (KMG-IV): sequencing the most valuable type-strain genomes for metagenomic binning, comparative biology and taxonomic classification.</title>
        <authorList>
            <person name="Goeker M."/>
        </authorList>
    </citation>
    <scope>NUCLEOTIDE SEQUENCE [LARGE SCALE GENOMIC DNA]</scope>
    <source>
        <strain evidence="5 6">DSM 17498</strain>
    </source>
</reference>
<dbReference type="Gene3D" id="3.30.390.50">
    <property type="entry name" value="CO dehydrogenase flavoprotein, C-terminal domain"/>
    <property type="match status" value="1"/>
</dbReference>
<dbReference type="InterPro" id="IPR036318">
    <property type="entry name" value="FAD-bd_PCMH-like_sf"/>
</dbReference>
<dbReference type="InterPro" id="IPR051312">
    <property type="entry name" value="Diverse_Substr_Oxidored"/>
</dbReference>
<gene>
    <name evidence="5" type="ORF">HNQ36_005223</name>
</gene>
<keyword evidence="3 5" id="KW-0560">Oxidoreductase</keyword>
<dbReference type="AlphaFoldDB" id="A0A840N8R8"/>
<dbReference type="Proteomes" id="UP000521227">
    <property type="component" value="Unassembled WGS sequence"/>
</dbReference>
<accession>A0A840N8R8</accession>
<dbReference type="PROSITE" id="PS51387">
    <property type="entry name" value="FAD_PCMH"/>
    <property type="match status" value="1"/>
</dbReference>
<dbReference type="InterPro" id="IPR016166">
    <property type="entry name" value="FAD-bd_PCMH"/>
</dbReference>
<dbReference type="Pfam" id="PF03450">
    <property type="entry name" value="CO_deh_flav_C"/>
    <property type="match status" value="1"/>
</dbReference>
<evidence type="ECO:0000313" key="6">
    <source>
        <dbReference type="Proteomes" id="UP000521227"/>
    </source>
</evidence>
<organism evidence="5 6">
    <name type="scientific">Afipia massiliensis</name>
    <dbReference type="NCBI Taxonomy" id="211460"/>
    <lineage>
        <taxon>Bacteria</taxon>
        <taxon>Pseudomonadati</taxon>
        <taxon>Pseudomonadota</taxon>
        <taxon>Alphaproteobacteria</taxon>
        <taxon>Hyphomicrobiales</taxon>
        <taxon>Nitrobacteraceae</taxon>
        <taxon>Afipia</taxon>
    </lineage>
</organism>
<feature type="domain" description="FAD-binding PCMH-type" evidence="4">
    <location>
        <begin position="1"/>
        <end position="177"/>
    </location>
</feature>
<proteinExistence type="predicted"/>
<dbReference type="Gene3D" id="3.30.465.10">
    <property type="match status" value="1"/>
</dbReference>
<protein>
    <submittedName>
        <fullName evidence="5">Carbon-monoxide dehydrogenase medium subunit</fullName>
        <ecNumber evidence="5">1.2.7.4</ecNumber>
    </submittedName>
</protein>
<dbReference type="SUPFAM" id="SSF55447">
    <property type="entry name" value="CO dehydrogenase flavoprotein C-terminal domain-like"/>
    <property type="match status" value="1"/>
</dbReference>
<dbReference type="GO" id="GO:0043885">
    <property type="term" value="F:anaerobic carbon-monoxide dehydrogenase activity"/>
    <property type="evidence" value="ECO:0007669"/>
    <property type="project" value="UniProtKB-EC"/>
</dbReference>
<evidence type="ECO:0000259" key="4">
    <source>
        <dbReference type="PROSITE" id="PS51387"/>
    </source>
</evidence>
<evidence type="ECO:0000256" key="2">
    <source>
        <dbReference type="ARBA" id="ARBA00022827"/>
    </source>
</evidence>
<dbReference type="RefSeq" id="WP_019196006.1">
    <property type="nucleotide sequence ID" value="NZ_JACHIJ010000013.1"/>
</dbReference>
<dbReference type="GO" id="GO:0071949">
    <property type="term" value="F:FAD binding"/>
    <property type="evidence" value="ECO:0007669"/>
    <property type="project" value="InterPro"/>
</dbReference>
<comment type="caution">
    <text evidence="5">The sequence shown here is derived from an EMBL/GenBank/DDBJ whole genome shotgun (WGS) entry which is preliminary data.</text>
</comment>
<dbReference type="InterPro" id="IPR005107">
    <property type="entry name" value="CO_DH_flav_C"/>
</dbReference>
<dbReference type="InterPro" id="IPR002346">
    <property type="entry name" value="Mopterin_DH_FAD-bd"/>
</dbReference>
<dbReference type="PANTHER" id="PTHR42659:SF2">
    <property type="entry name" value="XANTHINE DEHYDROGENASE SUBUNIT C-RELATED"/>
    <property type="match status" value="1"/>
</dbReference>
<evidence type="ECO:0000256" key="3">
    <source>
        <dbReference type="ARBA" id="ARBA00023002"/>
    </source>
</evidence>
<dbReference type="SMART" id="SM01092">
    <property type="entry name" value="CO_deh_flav_C"/>
    <property type="match status" value="1"/>
</dbReference>
<dbReference type="SUPFAM" id="SSF56176">
    <property type="entry name" value="FAD-binding/transporter-associated domain-like"/>
    <property type="match status" value="1"/>
</dbReference>
<dbReference type="EC" id="1.2.7.4" evidence="5"/>
<keyword evidence="1" id="KW-0285">Flavoprotein</keyword>
<dbReference type="InterPro" id="IPR016169">
    <property type="entry name" value="FAD-bd_PCMH_sub2"/>
</dbReference>
<dbReference type="EMBL" id="JACHIJ010000013">
    <property type="protein sequence ID" value="MBB5055212.1"/>
    <property type="molecule type" value="Genomic_DNA"/>
</dbReference>
<keyword evidence="2" id="KW-0274">FAD</keyword>
<evidence type="ECO:0000256" key="1">
    <source>
        <dbReference type="ARBA" id="ARBA00022630"/>
    </source>
</evidence>
<evidence type="ECO:0000313" key="5">
    <source>
        <dbReference type="EMBL" id="MBB5055212.1"/>
    </source>
</evidence>
<name>A0A840N8R8_9BRAD</name>
<sequence length="291" mass="31653">MKPAVFDYVRAESVEHAVQTLAAAGGDGKLIAGGQSLMPMMNFRLVQPSILVDINRIVDLDIIQIRGARLSIGALVRHRMTGASELVQQHIPVLHHTMKHVAHLTVRNRGTFCGSICHADSAAEMPMMSLLLNGIMHIASPRGRREVPAQDFFIGAMATVLEPDEFVTEVEVDVLPGGTGWGFHEFARRHGDYALAAVAVTMQRHDCAASGVRIGVMGVGEISMRMPQVEEMLEGREINSDLLKKAVEALQAELEPNSDLHASADYRRHLAGALAGRAIIDAWSRSEKGTK</sequence>
<dbReference type="Gene3D" id="3.30.43.10">
    <property type="entry name" value="Uridine Diphospho-n-acetylenolpyruvylglucosamine Reductase, domain 2"/>
    <property type="match status" value="1"/>
</dbReference>